<protein>
    <recommendedName>
        <fullName evidence="5">Ubiquitin-like protease family profile domain-containing protein</fullName>
    </recommendedName>
</protein>
<organism evidence="6 7">
    <name type="scientific">Ephemerocybe angulata</name>
    <dbReference type="NCBI Taxonomy" id="980116"/>
    <lineage>
        <taxon>Eukaryota</taxon>
        <taxon>Fungi</taxon>
        <taxon>Dikarya</taxon>
        <taxon>Basidiomycota</taxon>
        <taxon>Agaricomycotina</taxon>
        <taxon>Agaricomycetes</taxon>
        <taxon>Agaricomycetidae</taxon>
        <taxon>Agaricales</taxon>
        <taxon>Agaricineae</taxon>
        <taxon>Psathyrellaceae</taxon>
        <taxon>Ephemerocybe</taxon>
    </lineage>
</organism>
<keyword evidence="7" id="KW-1185">Reference proteome</keyword>
<evidence type="ECO:0000259" key="5">
    <source>
        <dbReference type="PROSITE" id="PS50600"/>
    </source>
</evidence>
<dbReference type="GO" id="GO:0008234">
    <property type="term" value="F:cysteine-type peptidase activity"/>
    <property type="evidence" value="ECO:0007669"/>
    <property type="project" value="InterPro"/>
</dbReference>
<dbReference type="SUPFAM" id="SSF54001">
    <property type="entry name" value="Cysteine proteinases"/>
    <property type="match status" value="1"/>
</dbReference>
<dbReference type="GO" id="GO:0019783">
    <property type="term" value="F:ubiquitin-like protein peptidase activity"/>
    <property type="evidence" value="ECO:0007669"/>
    <property type="project" value="UniProtKB-ARBA"/>
</dbReference>
<name>A0A8H5F1F5_9AGAR</name>
<evidence type="ECO:0000256" key="4">
    <source>
        <dbReference type="SAM" id="MobiDB-lite"/>
    </source>
</evidence>
<dbReference type="Gene3D" id="3.40.395.10">
    <property type="entry name" value="Adenoviral Proteinase, Chain A"/>
    <property type="match status" value="1"/>
</dbReference>
<comment type="similarity">
    <text evidence="1">Belongs to the peptidase C48 family.</text>
</comment>
<dbReference type="OrthoDB" id="73076at2759"/>
<reference evidence="6 7" key="1">
    <citation type="journal article" date="2020" name="ISME J.">
        <title>Uncovering the hidden diversity of litter-decomposition mechanisms in mushroom-forming fungi.</title>
        <authorList>
            <person name="Floudas D."/>
            <person name="Bentzer J."/>
            <person name="Ahren D."/>
            <person name="Johansson T."/>
            <person name="Persson P."/>
            <person name="Tunlid A."/>
        </authorList>
    </citation>
    <scope>NUCLEOTIDE SEQUENCE [LARGE SCALE GENOMIC DNA]</scope>
    <source>
        <strain evidence="6 7">CBS 175.51</strain>
    </source>
</reference>
<evidence type="ECO:0000313" key="7">
    <source>
        <dbReference type="Proteomes" id="UP000541558"/>
    </source>
</evidence>
<gene>
    <name evidence="6" type="ORF">D9611_011267</name>
</gene>
<dbReference type="EMBL" id="JAACJK010000170">
    <property type="protein sequence ID" value="KAF5320335.1"/>
    <property type="molecule type" value="Genomic_DNA"/>
</dbReference>
<sequence>MDDIDIASELDPDKVFNEKEWIEVKATYPEVAPIYLSDARAKTLAIPEHLEERFLTGNEAVEDLRQYSTPPQSGELLYTPIPTWFSKDPPTVTDADIFFSKSIPSPDHVKLLDEAYGQAWLDGAKSIIDRRAVNTTERLPVWAISVWKVLLGIKGAQREWNRALKWLESGEKRALRVGNMDLLEKVKEVRSLAMKLPYEKKTTYLRGSATTKHLVHFLGTQLLTDDHINIMMHVLAEEVVPNGDSQSGEDRAHRKVLVAPLHFSNEVYRLKNKLKLPEAQWKRTLLSRYANRVNEEGVDALYFPIHINRNHWIAGEIDFKRNTISYGDSIRLESSEYIPHKFHENLRRWTRRAFGKNFTCEGNALQHALQDDEYSCGIVTANTIEHAIHNDTPLWSPDNASASRVDWFIRIVHNLNGTEWVRKPGVEVPAEKLAAVREEMKASISTPETDYNFPDHAEAVLYEILKNLDDAGSTELDTAEETAKMGIPSSSRRRMDISELLNPAGDTSSDGAESDAGSVSSLTTEPEELSDPTAGAKRPASALGDSPETSRATQVSKRPSVYLGEDIEAELRAAEDLGGDIEAELREQEKRAQSSQKKSAKNAKKLREEYEKGVLKIDVKGESYLAWCQKIKEIDKNATFGTEYAQLFRPVCSRCQAVAPYKEPYDSTRFRSHYDTCTGKQRKTPKSFKGPNLLAKFGFGKKAKSTTEDVDDPSPSPPSPPPEPRIMPCPGLTALEDKRIPVYLHRTPAPGGGARAVWRIAKEKFKKLFSELKEGQKDVVLDTQYHEHKWKNDHYKVRVFSASCEKEVQIVNDKRPHPCAQCNVVFKSKAFKTAIGKPNPEAKNKKHTPYAFRNELLGKLYAEVEGLQDIFEAPSSEPCIQIAKRYLRGEMKDKEVFNGLMAAMATEQARKADGKGNQNFSYSPAYDELCQIVRDISPQAYKALSEHLQMPTIRGMQAKRAREPRFPMDICEDTFNLVAKQLEVLGHQGPVALSCDDSKLLDALRLYWDDNDQCYYLVGAAEGKLKVADPERMKELLERSEYHKATKVRVWCLTLPSPKVTPIIMAAVPITDALDADALFPMLKTIVDGLIDRNIRIVSYASDGTEVERKVSEKLLDVEALRHAYPLRQIPRTGHLHHPGLQARVENNAQHYLFSGARLLVLGNHVAAYRRIREMADGPGSPIHKRDVEKLDRQDDNAASRLFSAATLKYLIDNHKDEALGEIVYLFVFGELIDAYQNRSMKHIDRIHLALRARYFLDSWETFLNVSGYPKSRYHVSREALDILDILVNGIIALVIIHRDHVDGPFPLLPWLNSTEPCEHVFGSARQVVKDFTFLDFIYMIPKLRVKLRQAALHSRASDGKARAAGYNHTYFDDGGVDFDLLATFPTDDEIEEVSCLAAEEAESLIKLVGIDADQLFIANSLQESSKDPLPVPALDSTDTALPPIAEWYPYDLFESEAIRGQTEDDLNECFMDDAENDDNPTLTRNLVRSDYLNDMSLSAKDESTLEGMAMAGITAMAQDVMQVNEFTETTEDEVVEEILAEEYRHLKEMRARLAALKIPDIVEPTHDNSFTQDLADVNLDPLVDLRRKHQTRQAERGVRTRLTEASDSSKRNNELKKELRGKFFGFFKMYEDRKGVGTGLERGFRWRIAAAGGRTGVVDGEVPEAPSAGNSSNAVGAAERSSNQLLSKRQVAFETVSIPADIRALISDARVDVHSPLQLDDFCLILDDGHVRLAKVITLYQKTAGKNGKHGAITDSSVITAVSYLGVQVFESTRPTYFTGYPLQTRLLRTLHFSQVLSCQVLLRLSKHNIKLHTDKKTLIVDSTTYTRFTDLKKQEANLVAAVKLYKARNFGQAVQVYKQKKK</sequence>
<feature type="compositionally biased region" description="Polar residues" evidence="4">
    <location>
        <begin position="547"/>
        <end position="557"/>
    </location>
</feature>
<keyword evidence="3" id="KW-0378">Hydrolase</keyword>
<feature type="compositionally biased region" description="Basic and acidic residues" evidence="4">
    <location>
        <begin position="1593"/>
        <end position="1614"/>
    </location>
</feature>
<feature type="compositionally biased region" description="Pro residues" evidence="4">
    <location>
        <begin position="714"/>
        <end position="727"/>
    </location>
</feature>
<dbReference type="InterPro" id="IPR003653">
    <property type="entry name" value="Peptidase_C48_C"/>
</dbReference>
<dbReference type="Pfam" id="PF02902">
    <property type="entry name" value="Peptidase_C48"/>
    <property type="match status" value="1"/>
</dbReference>
<dbReference type="GO" id="GO:0006508">
    <property type="term" value="P:proteolysis"/>
    <property type="evidence" value="ECO:0007669"/>
    <property type="project" value="UniProtKB-KW"/>
</dbReference>
<accession>A0A8H5F1F5</accession>
<feature type="domain" description="Ubiquitin-like protease family profile" evidence="5">
    <location>
        <begin position="194"/>
        <end position="387"/>
    </location>
</feature>
<feature type="region of interest" description="Disordered" evidence="4">
    <location>
        <begin position="704"/>
        <end position="728"/>
    </location>
</feature>
<evidence type="ECO:0000256" key="3">
    <source>
        <dbReference type="ARBA" id="ARBA00022801"/>
    </source>
</evidence>
<feature type="region of interest" description="Disordered" evidence="4">
    <location>
        <begin position="475"/>
        <end position="561"/>
    </location>
</feature>
<proteinExistence type="inferred from homology"/>
<evidence type="ECO:0000256" key="2">
    <source>
        <dbReference type="ARBA" id="ARBA00022670"/>
    </source>
</evidence>
<feature type="region of interest" description="Disordered" evidence="4">
    <location>
        <begin position="1589"/>
        <end position="1614"/>
    </location>
</feature>
<evidence type="ECO:0000313" key="6">
    <source>
        <dbReference type="EMBL" id="KAF5320335.1"/>
    </source>
</evidence>
<feature type="compositionally biased region" description="Polar residues" evidence="4">
    <location>
        <begin position="505"/>
        <end position="524"/>
    </location>
</feature>
<keyword evidence="2" id="KW-0645">Protease</keyword>
<dbReference type="Proteomes" id="UP000541558">
    <property type="component" value="Unassembled WGS sequence"/>
</dbReference>
<evidence type="ECO:0000256" key="1">
    <source>
        <dbReference type="ARBA" id="ARBA00005234"/>
    </source>
</evidence>
<dbReference type="InterPro" id="IPR038765">
    <property type="entry name" value="Papain-like_cys_pep_sf"/>
</dbReference>
<comment type="caution">
    <text evidence="6">The sequence shown here is derived from an EMBL/GenBank/DDBJ whole genome shotgun (WGS) entry which is preliminary data.</text>
</comment>
<dbReference type="PROSITE" id="PS50600">
    <property type="entry name" value="ULP_PROTEASE"/>
    <property type="match status" value="1"/>
</dbReference>